<name>A0A1X2HFM8_SYNRA</name>
<keyword evidence="1" id="KW-0687">Ribonucleoprotein</keyword>
<keyword evidence="1" id="KW-0689">Ribosomal protein</keyword>
<evidence type="ECO:0000313" key="2">
    <source>
        <dbReference type="Proteomes" id="UP000242180"/>
    </source>
</evidence>
<accession>A0A1X2HFM8</accession>
<dbReference type="GO" id="GO:0003735">
    <property type="term" value="F:structural constituent of ribosome"/>
    <property type="evidence" value="ECO:0007669"/>
    <property type="project" value="TreeGrafter"/>
</dbReference>
<dbReference type="OrthoDB" id="6021263at2759"/>
<dbReference type="GO" id="GO:0005762">
    <property type="term" value="C:mitochondrial large ribosomal subunit"/>
    <property type="evidence" value="ECO:0007669"/>
    <property type="project" value="TreeGrafter"/>
</dbReference>
<dbReference type="InParanoid" id="A0A1X2HFM8"/>
<protein>
    <submittedName>
        <fullName evidence="1">Mitochondrial ribosomal protein subunit L20-domain-containing protein</fullName>
    </submittedName>
</protein>
<comment type="caution">
    <text evidence="1">The sequence shown here is derived from an EMBL/GenBank/DDBJ whole genome shotgun (WGS) entry which is preliminary data.</text>
</comment>
<dbReference type="Pfam" id="PF12824">
    <property type="entry name" value="MRP-L20"/>
    <property type="match status" value="1"/>
</dbReference>
<dbReference type="PANTHER" id="PTHR28266">
    <property type="entry name" value="54S RIBOSOMAL PROTEIN L20, MITOCHONDRIAL"/>
    <property type="match status" value="1"/>
</dbReference>
<gene>
    <name evidence="1" type="ORF">BCR43DRAFT_504608</name>
</gene>
<dbReference type="InterPro" id="IPR024388">
    <property type="entry name" value="Ribosomal_mL58"/>
</dbReference>
<sequence length="215" mass="24503">MTAEEPVQYKSSSLVLLVSRVLVFLLVFNPLGKKDTEDPNRPGLSPRYGRSVGLSKRGYFYNKYKSSMFRLTNTTTSRCLVHARHYATKSKTTNLKFKTAVPTTETVLADGSVFIAREAPVPASIQAKAAPLNAPYEKKYNLTEQQIEEMRQLRREDPQTWTRKKLADKFNCSQLFVGIAAPLPPSAQTNETVASNDGYRRKLIKENREKRRELW</sequence>
<dbReference type="STRING" id="13706.A0A1X2HFM8"/>
<organism evidence="1 2">
    <name type="scientific">Syncephalastrum racemosum</name>
    <name type="common">Filamentous fungus</name>
    <dbReference type="NCBI Taxonomy" id="13706"/>
    <lineage>
        <taxon>Eukaryota</taxon>
        <taxon>Fungi</taxon>
        <taxon>Fungi incertae sedis</taxon>
        <taxon>Mucoromycota</taxon>
        <taxon>Mucoromycotina</taxon>
        <taxon>Mucoromycetes</taxon>
        <taxon>Mucorales</taxon>
        <taxon>Syncephalastraceae</taxon>
        <taxon>Syncephalastrum</taxon>
    </lineage>
</organism>
<dbReference type="Proteomes" id="UP000242180">
    <property type="component" value="Unassembled WGS sequence"/>
</dbReference>
<dbReference type="AlphaFoldDB" id="A0A1X2HFM8"/>
<dbReference type="EMBL" id="MCGN01000004">
    <property type="protein sequence ID" value="ORY97720.1"/>
    <property type="molecule type" value="Genomic_DNA"/>
</dbReference>
<evidence type="ECO:0000313" key="1">
    <source>
        <dbReference type="EMBL" id="ORY97720.1"/>
    </source>
</evidence>
<proteinExistence type="predicted"/>
<keyword evidence="2" id="KW-1185">Reference proteome</keyword>
<dbReference type="PANTHER" id="PTHR28266:SF1">
    <property type="entry name" value="LARGE RIBOSOMAL SUBUNIT PROTEIN ML58"/>
    <property type="match status" value="1"/>
</dbReference>
<reference evidence="1 2" key="1">
    <citation type="submission" date="2016-07" db="EMBL/GenBank/DDBJ databases">
        <title>Pervasive Adenine N6-methylation of Active Genes in Fungi.</title>
        <authorList>
            <consortium name="DOE Joint Genome Institute"/>
            <person name="Mondo S.J."/>
            <person name="Dannebaum R.O."/>
            <person name="Kuo R.C."/>
            <person name="Labutti K."/>
            <person name="Haridas S."/>
            <person name="Kuo A."/>
            <person name="Salamov A."/>
            <person name="Ahrendt S.R."/>
            <person name="Lipzen A."/>
            <person name="Sullivan W."/>
            <person name="Andreopoulos W.B."/>
            <person name="Clum A."/>
            <person name="Lindquist E."/>
            <person name="Daum C."/>
            <person name="Ramamoorthy G.K."/>
            <person name="Gryganskyi A."/>
            <person name="Culley D."/>
            <person name="Magnuson J.K."/>
            <person name="James T.Y."/>
            <person name="O'Malley M.A."/>
            <person name="Stajich J.E."/>
            <person name="Spatafora J.W."/>
            <person name="Visel A."/>
            <person name="Grigoriev I.V."/>
        </authorList>
    </citation>
    <scope>NUCLEOTIDE SEQUENCE [LARGE SCALE GENOMIC DNA]</scope>
    <source>
        <strain evidence="1 2">NRRL 2496</strain>
    </source>
</reference>